<dbReference type="AlphaFoldDB" id="A0A6C0LB87"/>
<proteinExistence type="predicted"/>
<name>A0A6C0LB87_9ZZZZ</name>
<dbReference type="Pfam" id="PF13460">
    <property type="entry name" value="NAD_binding_10"/>
    <property type="match status" value="1"/>
</dbReference>
<dbReference type="SUPFAM" id="SSF51735">
    <property type="entry name" value="NAD(P)-binding Rossmann-fold domains"/>
    <property type="match status" value="1"/>
</dbReference>
<evidence type="ECO:0000259" key="1">
    <source>
        <dbReference type="Pfam" id="PF13460"/>
    </source>
</evidence>
<feature type="domain" description="NAD(P)-binding" evidence="1">
    <location>
        <begin position="116"/>
        <end position="352"/>
    </location>
</feature>
<reference evidence="2" key="1">
    <citation type="journal article" date="2020" name="Nature">
        <title>Giant virus diversity and host interactions through global metagenomics.</title>
        <authorList>
            <person name="Schulz F."/>
            <person name="Roux S."/>
            <person name="Paez-Espino D."/>
            <person name="Jungbluth S."/>
            <person name="Walsh D.A."/>
            <person name="Denef V.J."/>
            <person name="McMahon K.D."/>
            <person name="Konstantinidis K.T."/>
            <person name="Eloe-Fadrosh E.A."/>
            <person name="Kyrpides N.C."/>
            <person name="Woyke T."/>
        </authorList>
    </citation>
    <scope>NUCLEOTIDE SEQUENCE</scope>
    <source>
        <strain evidence="2">GVMAG-M-3300027769-26</strain>
    </source>
</reference>
<sequence length="455" mass="50412">MISNIFLLIIASCYILSSDSFVPYNANNYLLRVLNIGSARTGFQRPLRAPKASRCPRDINNCKMRYMNDISRRNILEVLPYSVFPLVIHPKYVLGYKNTLTDIKDDIVINKVAVFGASGYTGGDTVRTLLNKNINVVAITRRNVEIVDRNNARSNTLVIDNIKDKDKIKKVVGVDVINPQSLVGILDGCDAVIYCAASRPAVKITGTPGTEAYDRMLNDTSKNIQIAEPSSNVEDIGLVNVAKEAIKANVKRLVIVSSICAKCQLGKENYGETIDRGFASCDSCYKKQTGEERVRILYKNVPANMSYTIVRPGMLSPGERRGPKEVEFNQGVSKSGIISRIDLADVLVAAAKTNKGAQKTFEVYYKDTAQPVDMYKSLKTCKEMGKSVKECFFGEGYNNTEPLSIDKMLNTTIKGTIFPSGNEVSGDNYEKMLNSLTKDVYESYDINVLMSKDII</sequence>
<accession>A0A6C0LB87</accession>
<evidence type="ECO:0000313" key="2">
    <source>
        <dbReference type="EMBL" id="QHU27590.1"/>
    </source>
</evidence>
<dbReference type="EMBL" id="MN740459">
    <property type="protein sequence ID" value="QHU27590.1"/>
    <property type="molecule type" value="Genomic_DNA"/>
</dbReference>
<dbReference type="PANTHER" id="PTHR15020:SF50">
    <property type="entry name" value="UPF0659 PROTEIN YMR090W"/>
    <property type="match status" value="1"/>
</dbReference>
<organism evidence="2">
    <name type="scientific">viral metagenome</name>
    <dbReference type="NCBI Taxonomy" id="1070528"/>
    <lineage>
        <taxon>unclassified sequences</taxon>
        <taxon>metagenomes</taxon>
        <taxon>organismal metagenomes</taxon>
    </lineage>
</organism>
<dbReference type="Gene3D" id="3.40.50.720">
    <property type="entry name" value="NAD(P)-binding Rossmann-like Domain"/>
    <property type="match status" value="1"/>
</dbReference>
<protein>
    <recommendedName>
        <fullName evidence="1">NAD(P)-binding domain-containing protein</fullName>
    </recommendedName>
</protein>
<dbReference type="InterPro" id="IPR036291">
    <property type="entry name" value="NAD(P)-bd_dom_sf"/>
</dbReference>
<dbReference type="PANTHER" id="PTHR15020">
    <property type="entry name" value="FLAVIN REDUCTASE-RELATED"/>
    <property type="match status" value="1"/>
</dbReference>
<dbReference type="InterPro" id="IPR016040">
    <property type="entry name" value="NAD(P)-bd_dom"/>
</dbReference>